<evidence type="ECO:0000256" key="12">
    <source>
        <dbReference type="HAMAP-Rule" id="MF_00418"/>
    </source>
</evidence>
<protein>
    <recommendedName>
        <fullName evidence="4 12">4-hydroxy-tetrahydrodipicolinate synthase</fullName>
        <shortName evidence="12">HTPA synthase</shortName>
        <ecNumber evidence="4 12">4.3.3.7</ecNumber>
    </recommendedName>
</protein>
<comment type="catalytic activity">
    <reaction evidence="11 12">
        <text>L-aspartate 4-semialdehyde + pyruvate = (2S,4S)-4-hydroxy-2,3,4,5-tetrahydrodipicolinate + H2O + H(+)</text>
        <dbReference type="Rhea" id="RHEA:34171"/>
        <dbReference type="ChEBI" id="CHEBI:15361"/>
        <dbReference type="ChEBI" id="CHEBI:15377"/>
        <dbReference type="ChEBI" id="CHEBI:15378"/>
        <dbReference type="ChEBI" id="CHEBI:67139"/>
        <dbReference type="ChEBI" id="CHEBI:537519"/>
        <dbReference type="EC" id="4.3.3.7"/>
    </reaction>
</comment>
<keyword evidence="8 12" id="KW-0457">Lysine biosynthesis</keyword>
<feature type="site" description="Part of a proton relay during catalysis" evidence="12">
    <location>
        <position position="45"/>
    </location>
</feature>
<name>A0A074MAP6_9BACL</name>
<evidence type="ECO:0000256" key="3">
    <source>
        <dbReference type="ARBA" id="ARBA00007592"/>
    </source>
</evidence>
<proteinExistence type="inferred from homology"/>
<dbReference type="AlphaFoldDB" id="A0A074MAP6"/>
<dbReference type="Proteomes" id="UP000027931">
    <property type="component" value="Unassembled WGS sequence"/>
</dbReference>
<dbReference type="InterPro" id="IPR002220">
    <property type="entry name" value="DapA-like"/>
</dbReference>
<dbReference type="PROSITE" id="PS00665">
    <property type="entry name" value="DHDPS_1"/>
    <property type="match status" value="1"/>
</dbReference>
<dbReference type="UniPathway" id="UPA00034">
    <property type="reaction ID" value="UER00017"/>
</dbReference>
<dbReference type="NCBIfam" id="TIGR00674">
    <property type="entry name" value="dapA"/>
    <property type="match status" value="1"/>
</dbReference>
<evidence type="ECO:0000256" key="10">
    <source>
        <dbReference type="ARBA" id="ARBA00023270"/>
    </source>
</evidence>
<dbReference type="PIRSF" id="PIRSF001365">
    <property type="entry name" value="DHDPS"/>
    <property type="match status" value="1"/>
</dbReference>
<dbReference type="GO" id="GO:0005829">
    <property type="term" value="C:cytosol"/>
    <property type="evidence" value="ECO:0007669"/>
    <property type="project" value="TreeGrafter"/>
</dbReference>
<dbReference type="SUPFAM" id="SSF51569">
    <property type="entry name" value="Aldolase"/>
    <property type="match status" value="1"/>
</dbReference>
<dbReference type="CDD" id="cd00950">
    <property type="entry name" value="DHDPS"/>
    <property type="match status" value="1"/>
</dbReference>
<evidence type="ECO:0000256" key="8">
    <source>
        <dbReference type="ARBA" id="ARBA00023154"/>
    </source>
</evidence>
<evidence type="ECO:0000313" key="17">
    <source>
        <dbReference type="Proteomes" id="UP000027931"/>
    </source>
</evidence>
<comment type="pathway">
    <text evidence="2 12">Amino-acid biosynthesis; L-lysine biosynthesis via DAP pathway; (S)-tetrahydrodipicolinate from L-aspartate: step 3/4.</text>
</comment>
<keyword evidence="17" id="KW-1185">Reference proteome</keyword>
<comment type="function">
    <text evidence="1 12">Catalyzes the condensation of (S)-aspartate-beta-semialdehyde [(S)-ASA] and pyruvate to 4-hydroxy-tetrahydrodipicolinate (HTPA).</text>
</comment>
<comment type="caution">
    <text evidence="12">Was originally thought to be a dihydrodipicolinate synthase (DHDPS), catalyzing the condensation of (S)-aspartate-beta-semialdehyde [(S)-ASA] and pyruvate to dihydrodipicolinate (DHDP). However, it was shown in E.coli that the product of the enzymatic reaction is not dihydrodipicolinate but in fact (4S)-4-hydroxy-2,3,4,5-tetrahydro-(2S)-dipicolinic acid (HTPA), and that the consecutive dehydration reaction leading to DHDP is not spontaneous but catalyzed by DapB.</text>
</comment>
<comment type="similarity">
    <text evidence="3 12 13">Belongs to the DapA family.</text>
</comment>
<dbReference type="PRINTS" id="PR00146">
    <property type="entry name" value="DHPICSNTHASE"/>
</dbReference>
<dbReference type="GO" id="GO:0008840">
    <property type="term" value="F:4-hydroxy-tetrahydrodipicolinate synthase activity"/>
    <property type="evidence" value="ECO:0007669"/>
    <property type="project" value="UniProtKB-UniRule"/>
</dbReference>
<dbReference type="InterPro" id="IPR013785">
    <property type="entry name" value="Aldolase_TIM"/>
</dbReference>
<dbReference type="HAMAP" id="MF_00418">
    <property type="entry name" value="DapA"/>
    <property type="match status" value="1"/>
</dbReference>
<keyword evidence="10 12" id="KW-0704">Schiff base</keyword>
<keyword evidence="5 12" id="KW-0963">Cytoplasm</keyword>
<organism evidence="16 17">
    <name type="scientific">Tumebacillus flagellatus</name>
    <dbReference type="NCBI Taxonomy" id="1157490"/>
    <lineage>
        <taxon>Bacteria</taxon>
        <taxon>Bacillati</taxon>
        <taxon>Bacillota</taxon>
        <taxon>Bacilli</taxon>
        <taxon>Bacillales</taxon>
        <taxon>Alicyclobacillaceae</taxon>
        <taxon>Tumebacillus</taxon>
    </lineage>
</organism>
<gene>
    <name evidence="12" type="primary">dapA</name>
    <name evidence="16" type="ORF">EL26_12915</name>
</gene>
<evidence type="ECO:0000313" key="16">
    <source>
        <dbReference type="EMBL" id="KEO82992.1"/>
    </source>
</evidence>
<evidence type="ECO:0000256" key="2">
    <source>
        <dbReference type="ARBA" id="ARBA00005120"/>
    </source>
</evidence>
<dbReference type="EMBL" id="JMIR01000016">
    <property type="protein sequence ID" value="KEO82992.1"/>
    <property type="molecule type" value="Genomic_DNA"/>
</dbReference>
<dbReference type="eggNOG" id="COG0329">
    <property type="taxonomic scope" value="Bacteria"/>
</dbReference>
<dbReference type="Pfam" id="PF00701">
    <property type="entry name" value="DHDPS"/>
    <property type="match status" value="1"/>
</dbReference>
<evidence type="ECO:0000256" key="9">
    <source>
        <dbReference type="ARBA" id="ARBA00023239"/>
    </source>
</evidence>
<keyword evidence="7 12" id="KW-0220">Diaminopimelate biosynthesis</keyword>
<feature type="active site" description="Schiff-base intermediate with substrate" evidence="12 14">
    <location>
        <position position="162"/>
    </location>
</feature>
<feature type="site" description="Part of a proton relay during catalysis" evidence="12">
    <location>
        <position position="108"/>
    </location>
</feature>
<accession>A0A074MAP6</accession>
<evidence type="ECO:0000256" key="7">
    <source>
        <dbReference type="ARBA" id="ARBA00022915"/>
    </source>
</evidence>
<comment type="subcellular location">
    <subcellularLocation>
        <location evidence="12">Cytoplasm</location>
    </subcellularLocation>
</comment>
<evidence type="ECO:0000256" key="6">
    <source>
        <dbReference type="ARBA" id="ARBA00022605"/>
    </source>
</evidence>
<dbReference type="InterPro" id="IPR020624">
    <property type="entry name" value="Schiff_base-form_aldolases_CS"/>
</dbReference>
<dbReference type="STRING" id="1157490.EL26_12915"/>
<dbReference type="Gene3D" id="3.20.20.70">
    <property type="entry name" value="Aldolase class I"/>
    <property type="match status" value="1"/>
</dbReference>
<dbReference type="PANTHER" id="PTHR12128">
    <property type="entry name" value="DIHYDRODIPICOLINATE SYNTHASE"/>
    <property type="match status" value="1"/>
</dbReference>
<evidence type="ECO:0000256" key="13">
    <source>
        <dbReference type="PIRNR" id="PIRNR001365"/>
    </source>
</evidence>
<evidence type="ECO:0000256" key="11">
    <source>
        <dbReference type="ARBA" id="ARBA00047836"/>
    </source>
</evidence>
<evidence type="ECO:0000256" key="14">
    <source>
        <dbReference type="PIRSR" id="PIRSR001365-1"/>
    </source>
</evidence>
<keyword evidence="6 12" id="KW-0028">Amino-acid biosynthesis</keyword>
<dbReference type="OrthoDB" id="9782828at2"/>
<feature type="active site" description="Proton donor/acceptor" evidence="12 14">
    <location>
        <position position="134"/>
    </location>
</feature>
<dbReference type="SMART" id="SM01130">
    <property type="entry name" value="DHDPS"/>
    <property type="match status" value="1"/>
</dbReference>
<evidence type="ECO:0000256" key="4">
    <source>
        <dbReference type="ARBA" id="ARBA00012086"/>
    </source>
</evidence>
<feature type="binding site" evidence="12 15">
    <location>
        <position position="204"/>
    </location>
    <ligand>
        <name>pyruvate</name>
        <dbReference type="ChEBI" id="CHEBI:15361"/>
    </ligand>
</feature>
<comment type="subunit">
    <text evidence="12">Homotetramer; dimer of dimers.</text>
</comment>
<dbReference type="GO" id="GO:0019877">
    <property type="term" value="P:diaminopimelate biosynthetic process"/>
    <property type="evidence" value="ECO:0007669"/>
    <property type="project" value="UniProtKB-UniRule"/>
</dbReference>
<comment type="caution">
    <text evidence="16">The sequence shown here is derived from an EMBL/GenBank/DDBJ whole genome shotgun (WGS) entry which is preliminary data.</text>
</comment>
<dbReference type="RefSeq" id="WP_038089011.1">
    <property type="nucleotide sequence ID" value="NZ_JMIR01000016.1"/>
</dbReference>
<dbReference type="InterPro" id="IPR005263">
    <property type="entry name" value="DapA"/>
</dbReference>
<dbReference type="GO" id="GO:0009089">
    <property type="term" value="P:lysine biosynthetic process via diaminopimelate"/>
    <property type="evidence" value="ECO:0007669"/>
    <property type="project" value="UniProtKB-UniRule"/>
</dbReference>
<evidence type="ECO:0000256" key="5">
    <source>
        <dbReference type="ARBA" id="ARBA00022490"/>
    </source>
</evidence>
<dbReference type="PANTHER" id="PTHR12128:SF66">
    <property type="entry name" value="4-HYDROXY-2-OXOGLUTARATE ALDOLASE, MITOCHONDRIAL"/>
    <property type="match status" value="1"/>
</dbReference>
<dbReference type="EC" id="4.3.3.7" evidence="4 12"/>
<sequence length="294" mass="31452">MTFGRLVTAMVTPFDQDLQIDFDQVDALVEHLIATGTTSIVVCGTTGESPALSHDEKLALFKRVVATAGGRAKVIAGTGSNSTADSVKFSQEAEAVGVDGLLLVVPYYNKPSQEGMYQHFKAIAESVKIPCILYNIPGRTSINMEAETTLRLAEIPNIVATKESSGDFGQISEITSRAPEGFLVYSGDDILTLPMLAAGAYGIISVASHVVGDEMTQMINAFVEGRTTDAADWHKRLTPIFKGLFLATNPTLVKAALQMIGMNVGSVRLPLVEAEEAVVSVVRKRLGQLKQLHA</sequence>
<evidence type="ECO:0000256" key="1">
    <source>
        <dbReference type="ARBA" id="ARBA00003294"/>
    </source>
</evidence>
<reference evidence="16 17" key="1">
    <citation type="journal article" date="2013" name="Int. J. Syst. Evol. Microbiol.">
        <title>Tumebacillus flagellatus sp. nov., an alpha-amylase/pullulanase-producing bacterium isolated from cassava wastewater.</title>
        <authorList>
            <person name="Wang Q."/>
            <person name="Xie N."/>
            <person name="Qin Y."/>
            <person name="Shen N."/>
            <person name="Zhu J."/>
            <person name="Mi H."/>
            <person name="Huang R."/>
        </authorList>
    </citation>
    <scope>NUCLEOTIDE SEQUENCE [LARGE SCALE GENOMIC DNA]</scope>
    <source>
        <strain evidence="16 17">GST4</strain>
    </source>
</reference>
<keyword evidence="9 12" id="KW-0456">Lyase</keyword>
<feature type="binding site" evidence="12 15">
    <location>
        <position position="46"/>
    </location>
    <ligand>
        <name>pyruvate</name>
        <dbReference type="ChEBI" id="CHEBI:15361"/>
    </ligand>
</feature>
<evidence type="ECO:0000256" key="15">
    <source>
        <dbReference type="PIRSR" id="PIRSR001365-2"/>
    </source>
</evidence>